<dbReference type="OrthoDB" id="21825at2"/>
<dbReference type="SUPFAM" id="SSF51197">
    <property type="entry name" value="Clavaminate synthase-like"/>
    <property type="match status" value="1"/>
</dbReference>
<name>A0A1X7BNA6_9RHOB</name>
<proteinExistence type="inferred from homology"/>
<dbReference type="Proteomes" id="UP000193224">
    <property type="component" value="Unassembled WGS sequence"/>
</dbReference>
<protein>
    <recommendedName>
        <fullName evidence="5">2-oxoglutarate-dependent ethylene/succinate-forming enzyme</fullName>
        <ecNumber evidence="4">1.13.12.19</ecNumber>
        <ecNumber evidence="3">1.14.20.7</ecNumber>
    </recommendedName>
    <alternativeName>
        <fullName evidence="7">2-oxoglutarate dioxygenase (ethylene-forming)</fullName>
    </alternativeName>
    <alternativeName>
        <fullName evidence="8">2-oxoglutarate/L-arginine monooxygenase/decarboxylase (succinate-forming)</fullName>
    </alternativeName>
</protein>
<evidence type="ECO:0000256" key="9">
    <source>
        <dbReference type="ARBA" id="ARBA00047725"/>
    </source>
</evidence>
<dbReference type="InterPro" id="IPR050231">
    <property type="entry name" value="Iron_ascorbate_oxido_reductase"/>
</dbReference>
<dbReference type="EC" id="1.13.12.19" evidence="4"/>
<dbReference type="AlphaFoldDB" id="A0A1X7BNA6"/>
<evidence type="ECO:0000256" key="8">
    <source>
        <dbReference type="ARBA" id="ARBA00031282"/>
    </source>
</evidence>
<dbReference type="GO" id="GO:0009693">
    <property type="term" value="P:ethylene biosynthetic process"/>
    <property type="evidence" value="ECO:0007669"/>
    <property type="project" value="UniProtKB-KW"/>
</dbReference>
<dbReference type="EMBL" id="FWXB01000002">
    <property type="protein sequence ID" value="SMC11096.1"/>
    <property type="molecule type" value="Genomic_DNA"/>
</dbReference>
<reference evidence="13 14" key="1">
    <citation type="submission" date="2017-03" db="EMBL/GenBank/DDBJ databases">
        <authorList>
            <person name="Afonso C.L."/>
            <person name="Miller P.J."/>
            <person name="Scott M.A."/>
            <person name="Spackman E."/>
            <person name="Goraichik I."/>
            <person name="Dimitrov K.M."/>
            <person name="Suarez D.L."/>
            <person name="Swayne D.E."/>
        </authorList>
    </citation>
    <scope>NUCLEOTIDE SEQUENCE [LARGE SCALE GENOMIC DNA]</scope>
    <source>
        <strain evidence="13 14">CECT 7745</strain>
    </source>
</reference>
<keyword evidence="11 13" id="KW-0560">Oxidoreductase</keyword>
<dbReference type="PRINTS" id="PR00682">
    <property type="entry name" value="IPNSYNTHASE"/>
</dbReference>
<dbReference type="RefSeq" id="WP_085799048.1">
    <property type="nucleotide sequence ID" value="NZ_FWXB01000002.1"/>
</dbReference>
<keyword evidence="14" id="KW-1185">Reference proteome</keyword>
<dbReference type="Gene3D" id="2.60.120.330">
    <property type="entry name" value="B-lactam Antibiotic, Isopenicillin N Synthase, Chain"/>
    <property type="match status" value="1"/>
</dbReference>
<gene>
    <name evidence="13" type="primary">efe_1</name>
    <name evidence="13" type="ORF">ROA7745_00905</name>
</gene>
<keyword evidence="6" id="KW-0266">Ethylene biosynthesis</keyword>
<evidence type="ECO:0000256" key="5">
    <source>
        <dbReference type="ARBA" id="ARBA00019045"/>
    </source>
</evidence>
<evidence type="ECO:0000256" key="11">
    <source>
        <dbReference type="RuleBase" id="RU003682"/>
    </source>
</evidence>
<evidence type="ECO:0000259" key="12">
    <source>
        <dbReference type="PROSITE" id="PS51471"/>
    </source>
</evidence>
<dbReference type="InterPro" id="IPR044861">
    <property type="entry name" value="IPNS-like_FE2OG_OXY"/>
</dbReference>
<evidence type="ECO:0000256" key="1">
    <source>
        <dbReference type="ARBA" id="ARBA00001954"/>
    </source>
</evidence>
<dbReference type="PANTHER" id="PTHR47990">
    <property type="entry name" value="2-OXOGLUTARATE (2OG) AND FE(II)-DEPENDENT OXYGENASE SUPERFAMILY PROTEIN-RELATED"/>
    <property type="match status" value="1"/>
</dbReference>
<evidence type="ECO:0000256" key="7">
    <source>
        <dbReference type="ARBA" id="ARBA00031011"/>
    </source>
</evidence>
<dbReference type="InterPro" id="IPR027443">
    <property type="entry name" value="IPNS-like_sf"/>
</dbReference>
<dbReference type="PROSITE" id="PS51471">
    <property type="entry name" value="FE2OG_OXY"/>
    <property type="match status" value="1"/>
</dbReference>
<evidence type="ECO:0000256" key="6">
    <source>
        <dbReference type="ARBA" id="ARBA00022666"/>
    </source>
</evidence>
<dbReference type="GO" id="GO:0046872">
    <property type="term" value="F:metal ion binding"/>
    <property type="evidence" value="ECO:0007669"/>
    <property type="project" value="UniProtKB-KW"/>
</dbReference>
<evidence type="ECO:0000313" key="14">
    <source>
        <dbReference type="Proteomes" id="UP000193224"/>
    </source>
</evidence>
<organism evidence="13 14">
    <name type="scientific">Roseovarius aestuarii</name>
    <dbReference type="NCBI Taxonomy" id="475083"/>
    <lineage>
        <taxon>Bacteria</taxon>
        <taxon>Pseudomonadati</taxon>
        <taxon>Pseudomonadota</taxon>
        <taxon>Alphaproteobacteria</taxon>
        <taxon>Rhodobacterales</taxon>
        <taxon>Roseobacteraceae</taxon>
        <taxon>Roseovarius</taxon>
    </lineage>
</organism>
<evidence type="ECO:0000256" key="3">
    <source>
        <dbReference type="ARBA" id="ARBA00012293"/>
    </source>
</evidence>
<dbReference type="GO" id="GO:0102276">
    <property type="term" value="F:2-oxoglutarate oxygenase/decarboxylase (ethylene-forming) activity"/>
    <property type="evidence" value="ECO:0007669"/>
    <property type="project" value="UniProtKB-EC"/>
</dbReference>
<dbReference type="InterPro" id="IPR005123">
    <property type="entry name" value="Oxoglu/Fe-dep_dioxygenase_dom"/>
</dbReference>
<comment type="cofactor">
    <cofactor evidence="1">
        <name>Fe(2+)</name>
        <dbReference type="ChEBI" id="CHEBI:29033"/>
    </cofactor>
</comment>
<dbReference type="Pfam" id="PF03171">
    <property type="entry name" value="2OG-FeII_Oxy"/>
    <property type="match status" value="1"/>
</dbReference>
<comment type="pathway">
    <text evidence="2">Alkene biosynthesis; ethylene biosynthesis via 2-oxoglutarate.</text>
</comment>
<evidence type="ECO:0000313" key="13">
    <source>
        <dbReference type="EMBL" id="SMC11096.1"/>
    </source>
</evidence>
<evidence type="ECO:0000256" key="10">
    <source>
        <dbReference type="ARBA" id="ARBA00049359"/>
    </source>
</evidence>
<comment type="similarity">
    <text evidence="11">Belongs to the iron/ascorbate-dependent oxidoreductase family.</text>
</comment>
<comment type="catalytic activity">
    <reaction evidence="10">
        <text>L-arginine + 2-oxoglutarate + O2 = guanidine + L-glutamate 5-semialdehyde + succinate + CO2</text>
        <dbReference type="Rhea" id="RHEA:31535"/>
        <dbReference type="ChEBI" id="CHEBI:15379"/>
        <dbReference type="ChEBI" id="CHEBI:16526"/>
        <dbReference type="ChEBI" id="CHEBI:16810"/>
        <dbReference type="ChEBI" id="CHEBI:30031"/>
        <dbReference type="ChEBI" id="CHEBI:30087"/>
        <dbReference type="ChEBI" id="CHEBI:32682"/>
        <dbReference type="ChEBI" id="CHEBI:58066"/>
        <dbReference type="EC" id="1.14.20.7"/>
    </reaction>
</comment>
<evidence type="ECO:0000256" key="2">
    <source>
        <dbReference type="ARBA" id="ARBA00004767"/>
    </source>
</evidence>
<dbReference type="InterPro" id="IPR026992">
    <property type="entry name" value="DIOX_N"/>
</dbReference>
<keyword evidence="11" id="KW-0479">Metal-binding</keyword>
<keyword evidence="11" id="KW-0408">Iron</keyword>
<sequence length="306" mass="34416">MIPEIDLVLLQEKQESEIDKLRQGIEDVGFITLRNTSISRREVEDVLAAYRCFFRLPDALKEHVDMALSGSNRGWGASGSEQVDPAANPDYKQVFDCGFELPDDDPLRRSGLGVYAPNLWPENMPGFREEIVKYYGKAMDVSKQILREIAAQIGQNSSYFDDKFDRPMALLRGNYYPQRPEWAGDKDFGIATHTDYGCLTLLATDGTPGLEVRRRGGGWIPVSAEPGVFIVNFGEMLQMWTGGKVRATPHRVKGTDQERVSIPMFFNPNYDTNVAAEGSGENVLAGEHLSKRYDETYIHLKTLEPQ</sequence>
<evidence type="ECO:0000256" key="4">
    <source>
        <dbReference type="ARBA" id="ARBA00012531"/>
    </source>
</evidence>
<comment type="catalytic activity">
    <reaction evidence="9">
        <text>2-oxoglutarate + O2 + 2 H(+) = ethene + 3 CO2 + H2O</text>
        <dbReference type="Rhea" id="RHEA:31523"/>
        <dbReference type="ChEBI" id="CHEBI:15377"/>
        <dbReference type="ChEBI" id="CHEBI:15378"/>
        <dbReference type="ChEBI" id="CHEBI:15379"/>
        <dbReference type="ChEBI" id="CHEBI:16526"/>
        <dbReference type="ChEBI" id="CHEBI:16810"/>
        <dbReference type="ChEBI" id="CHEBI:18153"/>
        <dbReference type="EC" id="1.13.12.19"/>
    </reaction>
</comment>
<dbReference type="Pfam" id="PF14226">
    <property type="entry name" value="DIOX_N"/>
    <property type="match status" value="1"/>
</dbReference>
<dbReference type="EC" id="1.14.20.7" evidence="3"/>
<accession>A0A1X7BNA6</accession>
<feature type="domain" description="Fe2OG dioxygenase" evidence="12">
    <location>
        <begin position="163"/>
        <end position="268"/>
    </location>
</feature>